<organism evidence="5 6">
    <name type="scientific">Nocardioides daeguensis</name>
    <dbReference type="NCBI Taxonomy" id="908359"/>
    <lineage>
        <taxon>Bacteria</taxon>
        <taxon>Bacillati</taxon>
        <taxon>Actinomycetota</taxon>
        <taxon>Actinomycetes</taxon>
        <taxon>Propionibacteriales</taxon>
        <taxon>Nocardioidaceae</taxon>
        <taxon>Nocardioides</taxon>
    </lineage>
</organism>
<keyword evidence="2 3" id="KW-0732">Signal</keyword>
<evidence type="ECO:0000256" key="3">
    <source>
        <dbReference type="SAM" id="SignalP"/>
    </source>
</evidence>
<reference evidence="6" key="1">
    <citation type="journal article" date="2019" name="Int. J. Syst. Evol. Microbiol.">
        <title>The Global Catalogue of Microorganisms (GCM) 10K type strain sequencing project: providing services to taxonomists for standard genome sequencing and annotation.</title>
        <authorList>
            <consortium name="The Broad Institute Genomics Platform"/>
            <consortium name="The Broad Institute Genome Sequencing Center for Infectious Disease"/>
            <person name="Wu L."/>
            <person name="Ma J."/>
        </authorList>
    </citation>
    <scope>NUCLEOTIDE SEQUENCE [LARGE SCALE GENOMIC DNA]</scope>
    <source>
        <strain evidence="6">JCM 17460</strain>
    </source>
</reference>
<sequence length="316" mass="32329">MRTIRTLGAASGVLALALTLAACGDGGDGGDTDAKSDTSPASSAVEVCPDGTLTMGVEPYEDPAKLIPAYQALVDGLGKELGCTIELEVSDTYVAEILAMQNGELDLGQFGPLGFVFANQQAGATALAAFADETGEAASYTGGIWVPKDSAIKTIEDLAGHTLALSESGSTSGDAVPRKALIDAGIDKDVDAQYAGGHTEALQALVNGQVDAAEINSQTLASAIAEGAFDESQFVQVWKSDPILNDPITAGPNMTPEVAAKVQEALLALPSDTVAEIGGYLDFTPPADGAMVKVSNDDYQPLFDLADTLGLTTDDL</sequence>
<dbReference type="EMBL" id="BAABBB010000001">
    <property type="protein sequence ID" value="GAA3516546.1"/>
    <property type="molecule type" value="Genomic_DNA"/>
</dbReference>
<dbReference type="InterPro" id="IPR005770">
    <property type="entry name" value="PhnD"/>
</dbReference>
<gene>
    <name evidence="5" type="primary">phnD</name>
    <name evidence="5" type="ORF">GCM10022263_00260</name>
</gene>
<feature type="signal peptide" evidence="3">
    <location>
        <begin position="1"/>
        <end position="24"/>
    </location>
</feature>
<dbReference type="SMART" id="SM00062">
    <property type="entry name" value="PBPb"/>
    <property type="match status" value="1"/>
</dbReference>
<dbReference type="PANTHER" id="PTHR35841:SF1">
    <property type="entry name" value="PHOSPHONATES-BINDING PERIPLASMIC PROTEIN"/>
    <property type="match status" value="1"/>
</dbReference>
<evidence type="ECO:0000256" key="2">
    <source>
        <dbReference type="ARBA" id="ARBA00022729"/>
    </source>
</evidence>
<feature type="chain" id="PRO_5046931163" evidence="3">
    <location>
        <begin position="25"/>
        <end position="316"/>
    </location>
</feature>
<comment type="similarity">
    <text evidence="1">Belongs to the phosphate/phosphite/phosphonate binding protein family.</text>
</comment>
<evidence type="ECO:0000256" key="1">
    <source>
        <dbReference type="ARBA" id="ARBA00007162"/>
    </source>
</evidence>
<dbReference type="RefSeq" id="WP_218235461.1">
    <property type="nucleotide sequence ID" value="NZ_BAABBB010000001.1"/>
</dbReference>
<keyword evidence="6" id="KW-1185">Reference proteome</keyword>
<dbReference type="CDD" id="cd01071">
    <property type="entry name" value="PBP2_PhnD_like"/>
    <property type="match status" value="1"/>
</dbReference>
<comment type="caution">
    <text evidence="5">The sequence shown here is derived from an EMBL/GenBank/DDBJ whole genome shotgun (WGS) entry which is preliminary data.</text>
</comment>
<evidence type="ECO:0000259" key="4">
    <source>
        <dbReference type="SMART" id="SM00062"/>
    </source>
</evidence>
<dbReference type="NCBIfam" id="TIGR01098">
    <property type="entry name" value="3A0109s03R"/>
    <property type="match status" value="1"/>
</dbReference>
<dbReference type="Proteomes" id="UP001500301">
    <property type="component" value="Unassembled WGS sequence"/>
</dbReference>
<evidence type="ECO:0000313" key="6">
    <source>
        <dbReference type="Proteomes" id="UP001500301"/>
    </source>
</evidence>
<accession>A0ABP6URR8</accession>
<proteinExistence type="inferred from homology"/>
<dbReference type="PANTHER" id="PTHR35841">
    <property type="entry name" value="PHOSPHONATES-BINDING PERIPLASMIC PROTEIN"/>
    <property type="match status" value="1"/>
</dbReference>
<feature type="domain" description="Solute-binding protein family 3/N-terminal" evidence="4">
    <location>
        <begin position="52"/>
        <end position="281"/>
    </location>
</feature>
<dbReference type="InterPro" id="IPR001638">
    <property type="entry name" value="Solute-binding_3/MltF_N"/>
</dbReference>
<protein>
    <submittedName>
        <fullName evidence="5">Phosphonate ABC transporter substrate-binding protein</fullName>
    </submittedName>
</protein>
<dbReference type="Pfam" id="PF12974">
    <property type="entry name" value="Phosphonate-bd"/>
    <property type="match status" value="1"/>
</dbReference>
<name>A0ABP6URR8_9ACTN</name>
<evidence type="ECO:0000313" key="5">
    <source>
        <dbReference type="EMBL" id="GAA3516546.1"/>
    </source>
</evidence>
<dbReference type="PROSITE" id="PS51257">
    <property type="entry name" value="PROKAR_LIPOPROTEIN"/>
    <property type="match status" value="1"/>
</dbReference>